<dbReference type="GO" id="GO:0005886">
    <property type="term" value="C:plasma membrane"/>
    <property type="evidence" value="ECO:0007669"/>
    <property type="project" value="UniProtKB-SubCell"/>
</dbReference>
<dbReference type="PANTHER" id="PTHR30203">
    <property type="entry name" value="OUTER MEMBRANE CATION EFFLUX PROTEIN"/>
    <property type="match status" value="1"/>
</dbReference>
<name>A0A8J2YSW4_9PROT</name>
<organism evidence="4 5">
    <name type="scientific">Aliidongia dinghuensis</name>
    <dbReference type="NCBI Taxonomy" id="1867774"/>
    <lineage>
        <taxon>Bacteria</taxon>
        <taxon>Pseudomonadati</taxon>
        <taxon>Pseudomonadota</taxon>
        <taxon>Alphaproteobacteria</taxon>
        <taxon>Rhodospirillales</taxon>
        <taxon>Dongiaceae</taxon>
        <taxon>Aliidongia</taxon>
    </lineage>
</organism>
<dbReference type="GO" id="GO:0015562">
    <property type="term" value="F:efflux transmembrane transporter activity"/>
    <property type="evidence" value="ECO:0007669"/>
    <property type="project" value="InterPro"/>
</dbReference>
<reference evidence="4" key="1">
    <citation type="journal article" date="2014" name="Int. J. Syst. Evol. Microbiol.">
        <title>Complete genome sequence of Corynebacterium casei LMG S-19264T (=DSM 44701T), isolated from a smear-ripened cheese.</title>
        <authorList>
            <consortium name="US DOE Joint Genome Institute (JGI-PGF)"/>
            <person name="Walter F."/>
            <person name="Albersmeier A."/>
            <person name="Kalinowski J."/>
            <person name="Ruckert C."/>
        </authorList>
    </citation>
    <scope>NUCLEOTIDE SEQUENCE</scope>
    <source>
        <strain evidence="4">CGMCC 1.15725</strain>
    </source>
</reference>
<gene>
    <name evidence="4" type="primary">oprN</name>
    <name evidence="4" type="ORF">GCM10011611_21840</name>
</gene>
<dbReference type="PANTHER" id="PTHR30203:SF25">
    <property type="entry name" value="OUTER MEMBRANE PROTEIN-RELATED"/>
    <property type="match status" value="1"/>
</dbReference>
<reference evidence="4" key="2">
    <citation type="submission" date="2020-09" db="EMBL/GenBank/DDBJ databases">
        <authorList>
            <person name="Sun Q."/>
            <person name="Zhou Y."/>
        </authorList>
    </citation>
    <scope>NUCLEOTIDE SEQUENCE</scope>
    <source>
        <strain evidence="4">CGMCC 1.15725</strain>
    </source>
</reference>
<dbReference type="NCBIfam" id="TIGR01845">
    <property type="entry name" value="outer_NodT"/>
    <property type="match status" value="1"/>
</dbReference>
<dbReference type="Gene3D" id="1.20.1600.10">
    <property type="entry name" value="Outer membrane efflux proteins (OEP)"/>
    <property type="match status" value="1"/>
</dbReference>
<keyword evidence="2" id="KW-0472">Membrane</keyword>
<keyword evidence="2" id="KW-0812">Transmembrane</keyword>
<keyword evidence="5" id="KW-1185">Reference proteome</keyword>
<evidence type="ECO:0000256" key="2">
    <source>
        <dbReference type="RuleBase" id="RU362097"/>
    </source>
</evidence>
<accession>A0A8J2YSW4</accession>
<comment type="caution">
    <text evidence="4">The sequence shown here is derived from an EMBL/GenBank/DDBJ whole genome shotgun (WGS) entry which is preliminary data.</text>
</comment>
<dbReference type="Gene3D" id="2.20.200.10">
    <property type="entry name" value="Outer membrane efflux proteins (OEP)"/>
    <property type="match status" value="1"/>
</dbReference>
<evidence type="ECO:0000256" key="1">
    <source>
        <dbReference type="ARBA" id="ARBA00007613"/>
    </source>
</evidence>
<dbReference type="SUPFAM" id="SSF56954">
    <property type="entry name" value="Outer membrane efflux proteins (OEP)"/>
    <property type="match status" value="1"/>
</dbReference>
<comment type="similarity">
    <text evidence="1 2">Belongs to the outer membrane factor (OMF) (TC 1.B.17) family.</text>
</comment>
<protein>
    <submittedName>
        <fullName evidence="4">RND transporter</fullName>
    </submittedName>
</protein>
<proteinExistence type="inferred from homology"/>
<dbReference type="Proteomes" id="UP000646365">
    <property type="component" value="Unassembled WGS sequence"/>
</dbReference>
<evidence type="ECO:0000313" key="5">
    <source>
        <dbReference type="Proteomes" id="UP000646365"/>
    </source>
</evidence>
<evidence type="ECO:0000256" key="3">
    <source>
        <dbReference type="SAM" id="MobiDB-lite"/>
    </source>
</evidence>
<keyword evidence="2" id="KW-0564">Palmitate</keyword>
<dbReference type="EMBL" id="BMJQ01000005">
    <property type="protein sequence ID" value="GGF15678.1"/>
    <property type="molecule type" value="Genomic_DNA"/>
</dbReference>
<comment type="subcellular location">
    <subcellularLocation>
        <location evidence="2">Cell membrane</location>
        <topology evidence="2">Lipid-anchor</topology>
    </subcellularLocation>
</comment>
<dbReference type="InterPro" id="IPR003423">
    <property type="entry name" value="OMP_efflux"/>
</dbReference>
<dbReference type="InterPro" id="IPR010131">
    <property type="entry name" value="MdtP/NodT-like"/>
</dbReference>
<keyword evidence="2" id="KW-1134">Transmembrane beta strand</keyword>
<dbReference type="AlphaFoldDB" id="A0A8J2YSW4"/>
<sequence length="455" mass="48906">MGGVSLLAACAVGPDYKAPEPAPAAVEHADPATYAKTAADARWWHAFEDPELDSLVTRALAGNLDLRAAVARVRESRALFDDRRLDQFPRVTSSGGYTRSYEQTPGFGTKRANVESADLGFDAAWEIDLFGHVQRSVEAADADAGAAEADARDAEVTVAAEVARNYFELRGAQLRRTVAERNAETQRDTLKLTETRVAVGRGDPTDVESAKARLAAIEATIPSFTTDETRAMARLAVLIGERPGTIDQELAPRTEPPKPLVKPLPIGDASNFLRRRPDVQAAERRLAAETARVGVATADLFPRVTVTGFVGLLSGDVSHLFTHGAGAYAVSPTVTWPAFDLGGAHARLRAEEARSDATLAAYDQTVLRAIEDLETALEAYRQQQAQIGKLVDQVTASRRAAELARIRYQEGTADFLVLLDAQRTQLQAEDALTAAETSANTDIVAIYKALGGSWA</sequence>
<feature type="region of interest" description="Disordered" evidence="3">
    <location>
        <begin position="248"/>
        <end position="267"/>
    </location>
</feature>
<dbReference type="Pfam" id="PF02321">
    <property type="entry name" value="OEP"/>
    <property type="match status" value="2"/>
</dbReference>
<evidence type="ECO:0000313" key="4">
    <source>
        <dbReference type="EMBL" id="GGF15678.1"/>
    </source>
</evidence>
<keyword evidence="2" id="KW-0449">Lipoprotein</keyword>